<protein>
    <recommendedName>
        <fullName evidence="1">PRISE-like Rossmann-fold domain-containing protein</fullName>
    </recommendedName>
</protein>
<organism evidence="2 3">
    <name type="scientific">Corynespora cassiicola Philippines</name>
    <dbReference type="NCBI Taxonomy" id="1448308"/>
    <lineage>
        <taxon>Eukaryota</taxon>
        <taxon>Fungi</taxon>
        <taxon>Dikarya</taxon>
        <taxon>Ascomycota</taxon>
        <taxon>Pezizomycotina</taxon>
        <taxon>Dothideomycetes</taxon>
        <taxon>Pleosporomycetidae</taxon>
        <taxon>Pleosporales</taxon>
        <taxon>Corynesporascaceae</taxon>
        <taxon>Corynespora</taxon>
    </lineage>
</organism>
<evidence type="ECO:0000313" key="3">
    <source>
        <dbReference type="Proteomes" id="UP000240883"/>
    </source>
</evidence>
<dbReference type="InterPro" id="IPR055222">
    <property type="entry name" value="PRISE-like_Rossmann-fold"/>
</dbReference>
<dbReference type="OrthoDB" id="1731983at2759"/>
<dbReference type="CDD" id="cd08948">
    <property type="entry name" value="5beta-POR_like_SDR_a"/>
    <property type="match status" value="1"/>
</dbReference>
<dbReference type="STRING" id="1448308.A0A2T2NF08"/>
<evidence type="ECO:0000313" key="2">
    <source>
        <dbReference type="EMBL" id="PSN63628.1"/>
    </source>
</evidence>
<dbReference type="EMBL" id="KZ678139">
    <property type="protein sequence ID" value="PSN63628.1"/>
    <property type="molecule type" value="Genomic_DNA"/>
</dbReference>
<gene>
    <name evidence="2" type="ORF">BS50DRAFT_499553</name>
</gene>
<dbReference type="AlphaFoldDB" id="A0A2T2NF08"/>
<dbReference type="PANTHER" id="PTHR32487:SF8">
    <property type="entry name" value="NAD-DEPENDENT EPIMERASE_DEHYDRATASE DOMAIN-CONTAINING PROTEIN"/>
    <property type="match status" value="1"/>
</dbReference>
<dbReference type="Pfam" id="PF22917">
    <property type="entry name" value="PRISE"/>
    <property type="match status" value="1"/>
</dbReference>
<name>A0A2T2NF08_CORCC</name>
<dbReference type="Gene3D" id="3.40.50.720">
    <property type="entry name" value="NAD(P)-binding Rossmann-like Domain"/>
    <property type="match status" value="1"/>
</dbReference>
<reference evidence="2 3" key="1">
    <citation type="journal article" date="2018" name="Front. Microbiol.">
        <title>Genome-Wide Analysis of Corynespora cassiicola Leaf Fall Disease Putative Effectors.</title>
        <authorList>
            <person name="Lopez D."/>
            <person name="Ribeiro S."/>
            <person name="Label P."/>
            <person name="Fumanal B."/>
            <person name="Venisse J.S."/>
            <person name="Kohler A."/>
            <person name="de Oliveira R.R."/>
            <person name="Labutti K."/>
            <person name="Lipzen A."/>
            <person name="Lail K."/>
            <person name="Bauer D."/>
            <person name="Ohm R.A."/>
            <person name="Barry K.W."/>
            <person name="Spatafora J."/>
            <person name="Grigoriev I.V."/>
            <person name="Martin F.M."/>
            <person name="Pujade-Renaud V."/>
        </authorList>
    </citation>
    <scope>NUCLEOTIDE SEQUENCE [LARGE SCALE GENOMIC DNA]</scope>
    <source>
        <strain evidence="2 3">Philippines</strain>
    </source>
</reference>
<evidence type="ECO:0000259" key="1">
    <source>
        <dbReference type="Pfam" id="PF22917"/>
    </source>
</evidence>
<dbReference type="PANTHER" id="PTHR32487">
    <property type="entry name" value="3-OXO-DELTA(4,5)-STEROID 5-BETA-REDUCTASE"/>
    <property type="match status" value="1"/>
</dbReference>
<keyword evidence="3" id="KW-1185">Reference proteome</keyword>
<proteinExistence type="predicted"/>
<dbReference type="SUPFAM" id="SSF51735">
    <property type="entry name" value="NAD(P)-binding Rossmann-fold domains"/>
    <property type="match status" value="1"/>
</dbReference>
<sequence>MGNHALVYGASGISGWAIVNAILNDYPEKGTFSKVSALVNRPLAREDALWPDDPRLQIVSGIDLLEGSQEDLEKTIREKVKDVDTVTQVYFYSYKQDDDNDRECKTNEAMLERAVTAIESLSKELSYVVLPSGTKIYGCQMLDRFPFANDLPLRETLPPIPEPDLSQLFYYNQIDCLKRISKGKKWNWCEVRPDNIIGFVPNNNAYCLAQTLALYLSLYRAIEGEGAKVPFPGTEKSWVNKYNESPQDMVANFSIHASLHPEKTAGQSFNVGGQEDNWKGKWPIIAEYFGLKGTGPEENSPQPGAYIAQHRKEWDELENKHGLKSGRVDSNITHQGFQYFIMTMFDFDRQMSMEASHKAGYTEEIRTPETWKIAFDRMRAAKVIP</sequence>
<dbReference type="Proteomes" id="UP000240883">
    <property type="component" value="Unassembled WGS sequence"/>
</dbReference>
<feature type="domain" description="PRISE-like Rossmann-fold" evidence="1">
    <location>
        <begin position="5"/>
        <end position="385"/>
    </location>
</feature>
<dbReference type="InterPro" id="IPR036291">
    <property type="entry name" value="NAD(P)-bd_dom_sf"/>
</dbReference>
<accession>A0A2T2NF08</accession>